<evidence type="ECO:0000256" key="2">
    <source>
        <dbReference type="PROSITE-ProRule" id="PRU00708"/>
    </source>
</evidence>
<sequence>MARVVFDRLYDRTIVSWTAIISGYAQNGEALEALRLFNQMRNTDVKPDWISLVSVMRAYTDVDDLEQGKCLHGCVIKTGLEDEPDLLISLTAFYAKCGLVTVARSFFDQMKTPNNVMMWNAMISGYAKNGHAEEAVDLFRCMISRNIQPDSITV</sequence>
<feature type="repeat" description="PPR" evidence="2">
    <location>
        <begin position="115"/>
        <end position="149"/>
    </location>
</feature>
<protein>
    <submittedName>
        <fullName evidence="3">Pentatricopeptide repeat-containing protein</fullName>
    </submittedName>
</protein>
<dbReference type="Proteomes" id="UP000265520">
    <property type="component" value="Unassembled WGS sequence"/>
</dbReference>
<dbReference type="Pfam" id="PF01535">
    <property type="entry name" value="PPR"/>
    <property type="match status" value="1"/>
</dbReference>
<evidence type="ECO:0000256" key="1">
    <source>
        <dbReference type="ARBA" id="ARBA00022737"/>
    </source>
</evidence>
<reference evidence="3 4" key="1">
    <citation type="journal article" date="2018" name="Front. Plant Sci.">
        <title>Red Clover (Trifolium pratense) and Zigzag Clover (T. medium) - A Picture of Genomic Similarities and Differences.</title>
        <authorList>
            <person name="Dluhosova J."/>
            <person name="Istvanek J."/>
            <person name="Nedelnik J."/>
            <person name="Repkova J."/>
        </authorList>
    </citation>
    <scope>NUCLEOTIDE SEQUENCE [LARGE SCALE GENOMIC DNA]</scope>
    <source>
        <strain evidence="4">cv. 10/8</strain>
        <tissue evidence="3">Leaf</tissue>
    </source>
</reference>
<dbReference type="Pfam" id="PF13041">
    <property type="entry name" value="PPR_2"/>
    <property type="match status" value="2"/>
</dbReference>
<evidence type="ECO:0000313" key="4">
    <source>
        <dbReference type="Proteomes" id="UP000265520"/>
    </source>
</evidence>
<dbReference type="PROSITE" id="PS51375">
    <property type="entry name" value="PPR"/>
    <property type="match status" value="2"/>
</dbReference>
<feature type="non-terminal residue" evidence="3">
    <location>
        <position position="154"/>
    </location>
</feature>
<comment type="caution">
    <text evidence="3">The sequence shown here is derived from an EMBL/GenBank/DDBJ whole genome shotgun (WGS) entry which is preliminary data.</text>
</comment>
<feature type="repeat" description="PPR" evidence="2">
    <location>
        <begin position="13"/>
        <end position="47"/>
    </location>
</feature>
<keyword evidence="4" id="KW-1185">Reference proteome</keyword>
<name>A0A392QKD2_9FABA</name>
<accession>A0A392QKD2</accession>
<dbReference type="GO" id="GO:0009451">
    <property type="term" value="P:RNA modification"/>
    <property type="evidence" value="ECO:0007669"/>
    <property type="project" value="InterPro"/>
</dbReference>
<dbReference type="InterPro" id="IPR046960">
    <property type="entry name" value="PPR_At4g14850-like_plant"/>
</dbReference>
<proteinExistence type="predicted"/>
<dbReference type="EMBL" id="LXQA010142782">
    <property type="protein sequence ID" value="MCI24658.1"/>
    <property type="molecule type" value="Genomic_DNA"/>
</dbReference>
<dbReference type="InterPro" id="IPR002885">
    <property type="entry name" value="PPR_rpt"/>
</dbReference>
<evidence type="ECO:0000313" key="3">
    <source>
        <dbReference type="EMBL" id="MCI24658.1"/>
    </source>
</evidence>
<dbReference type="AlphaFoldDB" id="A0A392QKD2"/>
<dbReference type="NCBIfam" id="TIGR00756">
    <property type="entry name" value="PPR"/>
    <property type="match status" value="2"/>
</dbReference>
<organism evidence="3 4">
    <name type="scientific">Trifolium medium</name>
    <dbReference type="NCBI Taxonomy" id="97028"/>
    <lineage>
        <taxon>Eukaryota</taxon>
        <taxon>Viridiplantae</taxon>
        <taxon>Streptophyta</taxon>
        <taxon>Embryophyta</taxon>
        <taxon>Tracheophyta</taxon>
        <taxon>Spermatophyta</taxon>
        <taxon>Magnoliopsida</taxon>
        <taxon>eudicotyledons</taxon>
        <taxon>Gunneridae</taxon>
        <taxon>Pentapetalae</taxon>
        <taxon>rosids</taxon>
        <taxon>fabids</taxon>
        <taxon>Fabales</taxon>
        <taxon>Fabaceae</taxon>
        <taxon>Papilionoideae</taxon>
        <taxon>50 kb inversion clade</taxon>
        <taxon>NPAAA clade</taxon>
        <taxon>Hologalegina</taxon>
        <taxon>IRL clade</taxon>
        <taxon>Trifolieae</taxon>
        <taxon>Trifolium</taxon>
    </lineage>
</organism>
<dbReference type="InterPro" id="IPR011990">
    <property type="entry name" value="TPR-like_helical_dom_sf"/>
</dbReference>
<keyword evidence="1" id="KW-0677">Repeat</keyword>
<dbReference type="GO" id="GO:0003723">
    <property type="term" value="F:RNA binding"/>
    <property type="evidence" value="ECO:0007669"/>
    <property type="project" value="InterPro"/>
</dbReference>
<dbReference type="Gene3D" id="1.25.40.10">
    <property type="entry name" value="Tetratricopeptide repeat domain"/>
    <property type="match status" value="2"/>
</dbReference>
<dbReference type="PANTHER" id="PTHR47926">
    <property type="entry name" value="PENTATRICOPEPTIDE REPEAT-CONTAINING PROTEIN"/>
    <property type="match status" value="1"/>
</dbReference>